<evidence type="ECO:0000313" key="2">
    <source>
        <dbReference type="EMBL" id="ORJ47848.1"/>
    </source>
</evidence>
<organism evidence="2 3">
    <name type="scientific">Kluyvera intermedia</name>
    <name type="common">Enterobacter intermedius</name>
    <dbReference type="NCBI Taxonomy" id="61648"/>
    <lineage>
        <taxon>Bacteria</taxon>
        <taxon>Pseudomonadati</taxon>
        <taxon>Pseudomonadota</taxon>
        <taxon>Gammaproteobacteria</taxon>
        <taxon>Enterobacterales</taxon>
        <taxon>Enterobacteriaceae</taxon>
        <taxon>Kluyvera</taxon>
    </lineage>
</organism>
<feature type="region of interest" description="Disordered" evidence="1">
    <location>
        <begin position="91"/>
        <end position="140"/>
    </location>
</feature>
<evidence type="ECO:0000313" key="3">
    <source>
        <dbReference type="Proteomes" id="UP000192521"/>
    </source>
</evidence>
<comment type="caution">
    <text evidence="2">The sequence shown here is derived from an EMBL/GenBank/DDBJ whole genome shotgun (WGS) entry which is preliminary data.</text>
</comment>
<proteinExistence type="predicted"/>
<protein>
    <recommendedName>
        <fullName evidence="4">HK97 gp10 family phage protein</fullName>
    </recommendedName>
</protein>
<accession>A0ABX3U8J2</accession>
<evidence type="ECO:0008006" key="4">
    <source>
        <dbReference type="Google" id="ProtNLM"/>
    </source>
</evidence>
<dbReference type="RefSeq" id="WP_085007497.1">
    <property type="nucleotide sequence ID" value="NZ_MWPR01000057.1"/>
</dbReference>
<dbReference type="EMBL" id="MWPR01000057">
    <property type="protein sequence ID" value="ORJ47848.1"/>
    <property type="molecule type" value="Genomic_DNA"/>
</dbReference>
<gene>
    <name evidence="2" type="ORF">B2M27_23785</name>
</gene>
<sequence>MGVEVRGIQQAQESLRRIIDDIQGRKVVRAIQSALVIVGAQAAIYTPVDTSTLLNSQFREIMVNGTRVTGRVGYSANYAAYVHAMPGKLKGQPRAHFGKTSNRSEFGPQKPKEFGGGTGTGNYWDPHGEPQFLTKAGNETRDQIDAVMRKELSL</sequence>
<keyword evidence="3" id="KW-1185">Reference proteome</keyword>
<evidence type="ECO:0000256" key="1">
    <source>
        <dbReference type="SAM" id="MobiDB-lite"/>
    </source>
</evidence>
<reference evidence="2 3" key="1">
    <citation type="submission" date="2017-02" db="EMBL/GenBank/DDBJ databases">
        <title>Draft genome sequence of a Kluyvera intermedia isolate from a patient with a pancreatic abscess.</title>
        <authorList>
            <person name="Thele R."/>
        </authorList>
    </citation>
    <scope>NUCLEOTIDE SEQUENCE [LARGE SCALE GENOMIC DNA]</scope>
    <source>
        <strain evidence="2 3">FOSA7093</strain>
    </source>
</reference>
<dbReference type="Proteomes" id="UP000192521">
    <property type="component" value="Unassembled WGS sequence"/>
</dbReference>
<name>A0ABX3U8J2_KLUIN</name>